<protein>
    <submittedName>
        <fullName evidence="1">Uncharacterized protein</fullName>
    </submittedName>
</protein>
<organism evidence="1 2">
    <name type="scientific">Coemansia pectinata</name>
    <dbReference type="NCBI Taxonomy" id="1052879"/>
    <lineage>
        <taxon>Eukaryota</taxon>
        <taxon>Fungi</taxon>
        <taxon>Fungi incertae sedis</taxon>
        <taxon>Zoopagomycota</taxon>
        <taxon>Kickxellomycotina</taxon>
        <taxon>Kickxellomycetes</taxon>
        <taxon>Kickxellales</taxon>
        <taxon>Kickxellaceae</taxon>
        <taxon>Coemansia</taxon>
    </lineage>
</organism>
<sequence length="152" mass="17001">MTVFVKQERLLRISKSSLLQVHIYLQESNIEWFTDAILQEMLQEIQPALPGKVAECLKGIKKASQLKNCALQVAYFIDKADPLGQVLLQEPRVKDEDEVEDQDIDGESPATNKGLFTYKALRPARNVLVLVPEPFDANNDVAIPGLLNIDIG</sequence>
<proteinExistence type="predicted"/>
<dbReference type="AlphaFoldDB" id="A0A9W8H2I6"/>
<evidence type="ECO:0000313" key="1">
    <source>
        <dbReference type="EMBL" id="KAJ2754253.1"/>
    </source>
</evidence>
<dbReference type="EMBL" id="JANBUH010000129">
    <property type="protein sequence ID" value="KAJ2754253.1"/>
    <property type="molecule type" value="Genomic_DNA"/>
</dbReference>
<dbReference type="Proteomes" id="UP001140011">
    <property type="component" value="Unassembled WGS sequence"/>
</dbReference>
<evidence type="ECO:0000313" key="2">
    <source>
        <dbReference type="Proteomes" id="UP001140011"/>
    </source>
</evidence>
<dbReference type="OrthoDB" id="5374757at2759"/>
<reference evidence="1" key="1">
    <citation type="submission" date="2022-07" db="EMBL/GenBank/DDBJ databases">
        <title>Phylogenomic reconstructions and comparative analyses of Kickxellomycotina fungi.</title>
        <authorList>
            <person name="Reynolds N.K."/>
            <person name="Stajich J.E."/>
            <person name="Barry K."/>
            <person name="Grigoriev I.V."/>
            <person name="Crous P."/>
            <person name="Smith M.E."/>
        </authorList>
    </citation>
    <scope>NUCLEOTIDE SEQUENCE</scope>
    <source>
        <strain evidence="1">BCRC 34297</strain>
    </source>
</reference>
<accession>A0A9W8H2I6</accession>
<name>A0A9W8H2I6_9FUNG</name>
<gene>
    <name evidence="1" type="ORF">GGI19_002550</name>
</gene>
<keyword evidence="2" id="KW-1185">Reference proteome</keyword>
<comment type="caution">
    <text evidence="1">The sequence shown here is derived from an EMBL/GenBank/DDBJ whole genome shotgun (WGS) entry which is preliminary data.</text>
</comment>